<protein>
    <submittedName>
        <fullName evidence="1">Uncharacterized protein</fullName>
    </submittedName>
</protein>
<organism evidence="1">
    <name type="scientific">Fagus sylvatica</name>
    <name type="common">Beechnut</name>
    <dbReference type="NCBI Taxonomy" id="28930"/>
    <lineage>
        <taxon>Eukaryota</taxon>
        <taxon>Viridiplantae</taxon>
        <taxon>Streptophyta</taxon>
        <taxon>Embryophyta</taxon>
        <taxon>Tracheophyta</taxon>
        <taxon>Spermatophyta</taxon>
        <taxon>Magnoliopsida</taxon>
        <taxon>eudicotyledons</taxon>
        <taxon>Gunneridae</taxon>
        <taxon>Pentapetalae</taxon>
        <taxon>rosids</taxon>
        <taxon>fabids</taxon>
        <taxon>Fagales</taxon>
        <taxon>Fagaceae</taxon>
        <taxon>Fagus</taxon>
    </lineage>
</organism>
<name>A0A2N9GIU5_FAGSY</name>
<dbReference type="AlphaFoldDB" id="A0A2N9GIU5"/>
<sequence>MKMNLSVIVVFRDNLSLIVFLTSVSGVFRDNPSGVFCDNPFVHLVSSVTIRLFRLVFSMTIV</sequence>
<proteinExistence type="predicted"/>
<gene>
    <name evidence="1" type="ORF">FSB_LOCUS27222</name>
</gene>
<reference evidence="1" key="1">
    <citation type="submission" date="2018-02" db="EMBL/GenBank/DDBJ databases">
        <authorList>
            <person name="Cohen D.B."/>
            <person name="Kent A.D."/>
        </authorList>
    </citation>
    <scope>NUCLEOTIDE SEQUENCE</scope>
</reference>
<accession>A0A2N9GIU5</accession>
<evidence type="ECO:0000313" key="1">
    <source>
        <dbReference type="EMBL" id="SPC99340.1"/>
    </source>
</evidence>
<dbReference type="EMBL" id="OIVN01001963">
    <property type="protein sequence ID" value="SPC99340.1"/>
    <property type="molecule type" value="Genomic_DNA"/>
</dbReference>